<reference evidence="3" key="1">
    <citation type="journal article" date="2011" name="Genome Res.">
        <title>Phylogeny-wide analysis of social amoeba genomes highlights ancient origins for complex intercellular communication.</title>
        <authorList>
            <person name="Heidel A.J."/>
            <person name="Lawal H.M."/>
            <person name="Felder M."/>
            <person name="Schilde C."/>
            <person name="Helps N.R."/>
            <person name="Tunggal B."/>
            <person name="Rivero F."/>
            <person name="John U."/>
            <person name="Schleicher M."/>
            <person name="Eichinger L."/>
            <person name="Platzer M."/>
            <person name="Noegel A.A."/>
            <person name="Schaap P."/>
            <person name="Gloeckner G."/>
        </authorList>
    </citation>
    <scope>NUCLEOTIDE SEQUENCE [LARGE SCALE GENOMIC DNA]</scope>
    <source>
        <strain evidence="3">SH3</strain>
    </source>
</reference>
<feature type="region of interest" description="Disordered" evidence="1">
    <location>
        <begin position="1"/>
        <end position="25"/>
    </location>
</feature>
<feature type="compositionally biased region" description="Basic residues" evidence="1">
    <location>
        <begin position="1"/>
        <end position="23"/>
    </location>
</feature>
<dbReference type="SUPFAM" id="SSF56849">
    <property type="entry name" value="delta-Endotoxin (insectocide), N-terminal domain"/>
    <property type="match status" value="1"/>
</dbReference>
<accession>F4Q5E3</accession>
<dbReference type="GeneID" id="14869930"/>
<evidence type="ECO:0000256" key="1">
    <source>
        <dbReference type="SAM" id="MobiDB-lite"/>
    </source>
</evidence>
<dbReference type="GO" id="GO:0090729">
    <property type="term" value="F:toxin activity"/>
    <property type="evidence" value="ECO:0007669"/>
    <property type="project" value="InterPro"/>
</dbReference>
<sequence length="536" mass="61664">MLSKKHHHHHHHHKHEHVPHIKKATAQQMKEAREKYLKEGKRVLIGDLTDAQREAIHQRIESVEKMQQKDGDFLSSTDWGNIIGLVLSFTPYVGSFLKVGFGIIWGKIFSTDGKYITQDQFQSEMASLYQKIETMLNEKLEDSEMNRCMAMFIDCQNRGNNFNDLLTLFVDRHHAKVGMVPNKNVDYRVEPPAHLLELDDDTLLQMIRTQFLAYRDFLEGALINFSQPLYAHILGSLYGMTMLIYSNFMRDACFQASAWGFPSDYIYGSGDVKGIQQTLHDKTQDFHYYLARCNLYYELQLIKPAVACHPAINLPDDGYKLFGQINNLDLFEYYWSTPLKCIDNPDSNGNFQCFEPTGVCKIFKIDPSKSSNPINADPHFDTVSGYKPTYIPFMANSGPKYTLQRSGNFFVYLTVTFAIYDTRIGSEWDLLLNGKKVLTLNTTPADDGCLRGPRMSYYYEEWMVSYQQQQASTYITCKFDLQDYFYSVDVQLNGNGGLLNSVEVSYPNYPGKDFVKVNIPKLEGNLSHPKKPVQKF</sequence>
<dbReference type="PANTHER" id="PTHR35598:SF2">
    <property type="entry name" value="PESTICIDAL CRYSTAL PROTEIN N-TERMINAL DOMAIN-CONTAINING PROTEIN"/>
    <property type="match status" value="1"/>
</dbReference>
<dbReference type="OrthoDB" id="23795at2759"/>
<dbReference type="InterPro" id="IPR036716">
    <property type="entry name" value="Pest_crys_N_sf"/>
</dbReference>
<dbReference type="RefSeq" id="XP_004355686.1">
    <property type="nucleotide sequence ID" value="XM_004355633.1"/>
</dbReference>
<gene>
    <name evidence="2" type="ORF">DFA_08189</name>
</gene>
<protein>
    <recommendedName>
        <fullName evidence="4">Pesticidal crystal protein N-terminal domain-containing protein</fullName>
    </recommendedName>
</protein>
<dbReference type="Gene3D" id="1.20.190.10">
    <property type="entry name" value="Pesticidal crystal protein, N-terminal domain"/>
    <property type="match status" value="1"/>
</dbReference>
<organism evidence="2 3">
    <name type="scientific">Cavenderia fasciculata</name>
    <name type="common">Slime mold</name>
    <name type="synonym">Dictyostelium fasciculatum</name>
    <dbReference type="NCBI Taxonomy" id="261658"/>
    <lineage>
        <taxon>Eukaryota</taxon>
        <taxon>Amoebozoa</taxon>
        <taxon>Evosea</taxon>
        <taxon>Eumycetozoa</taxon>
        <taxon>Dictyostelia</taxon>
        <taxon>Acytosteliales</taxon>
        <taxon>Cavenderiaceae</taxon>
        <taxon>Cavenderia</taxon>
    </lineage>
</organism>
<dbReference type="EMBL" id="GL883021">
    <property type="protein sequence ID" value="EGG17202.1"/>
    <property type="molecule type" value="Genomic_DNA"/>
</dbReference>
<evidence type="ECO:0008006" key="4">
    <source>
        <dbReference type="Google" id="ProtNLM"/>
    </source>
</evidence>
<dbReference type="AlphaFoldDB" id="F4Q5E3"/>
<dbReference type="PANTHER" id="PTHR35598">
    <property type="entry name" value="ENDOTOXIN_N DOMAIN-CONTAINING PROTEIN"/>
    <property type="match status" value="1"/>
</dbReference>
<dbReference type="KEGG" id="dfa:DFA_08189"/>
<evidence type="ECO:0000313" key="2">
    <source>
        <dbReference type="EMBL" id="EGG17202.1"/>
    </source>
</evidence>
<dbReference type="Proteomes" id="UP000007797">
    <property type="component" value="Unassembled WGS sequence"/>
</dbReference>
<proteinExistence type="predicted"/>
<evidence type="ECO:0000313" key="3">
    <source>
        <dbReference type="Proteomes" id="UP000007797"/>
    </source>
</evidence>
<dbReference type="OMA" id="ACHPAIN"/>
<keyword evidence="3" id="KW-1185">Reference proteome</keyword>
<name>F4Q5E3_CACFS</name>